<dbReference type="InterPro" id="IPR000014">
    <property type="entry name" value="PAS"/>
</dbReference>
<keyword evidence="6" id="KW-0902">Two-component regulatory system</keyword>
<dbReference type="CDD" id="cd00082">
    <property type="entry name" value="HisKA"/>
    <property type="match status" value="1"/>
</dbReference>
<protein>
    <recommendedName>
        <fullName evidence="2">histidine kinase</fullName>
        <ecNumber evidence="2">2.7.13.3</ecNumber>
    </recommendedName>
</protein>
<dbReference type="InterPro" id="IPR050736">
    <property type="entry name" value="Sensor_HK_Regulatory"/>
</dbReference>
<dbReference type="InterPro" id="IPR004358">
    <property type="entry name" value="Sig_transdc_His_kin-like_C"/>
</dbReference>
<accession>A0A554MVL0</accession>
<dbReference type="PANTHER" id="PTHR43711:SF1">
    <property type="entry name" value="HISTIDINE KINASE 1"/>
    <property type="match status" value="1"/>
</dbReference>
<name>A0A554MVL0_9EURY</name>
<dbReference type="InterPro" id="IPR005467">
    <property type="entry name" value="His_kinase_dom"/>
</dbReference>
<keyword evidence="4" id="KW-0808">Transferase</keyword>
<dbReference type="SMART" id="SM00387">
    <property type="entry name" value="HATPase_c"/>
    <property type="match status" value="1"/>
</dbReference>
<dbReference type="SUPFAM" id="SSF47384">
    <property type="entry name" value="Homodimeric domain of signal transducing histidine kinase"/>
    <property type="match status" value="1"/>
</dbReference>
<gene>
    <name evidence="9" type="ORF">DP107_17105</name>
</gene>
<sequence length="355" mass="39569">MSDPPDGYRRRRTQDEEALYQHLIEGVSSHAIFMLDSDGMITAWPTPARTLYGYESESMLGNNLRDLFADDGTAEFDIDIDEDESHPDVAAMLAEAEDDTIKDEQWHQRANGSVFWATMTISPLEHNEGYTVISQDTTARKQYERMLEHQNDRLKEFTDILAHDLRNPLNVIDGRLDLYQETGDPEHIESIEATTDRMEQLVDDLIRVARQGNIVTDPEPTDIRDVITTAWEGTGGTADGATLDYETMRPVSADADRLCELFENLLRNAVDHAGSDVTVQVGALPDGIYIEDNGPGISEDIREEVFDHGFTTREEGSGYGLSVVRSIANAHGWDVRVATADAGGAQFEITGIEFL</sequence>
<evidence type="ECO:0000256" key="5">
    <source>
        <dbReference type="ARBA" id="ARBA00022777"/>
    </source>
</evidence>
<comment type="caution">
    <text evidence="9">The sequence shown here is derived from an EMBL/GenBank/DDBJ whole genome shotgun (WGS) entry which is preliminary data.</text>
</comment>
<dbReference type="SMART" id="SM00388">
    <property type="entry name" value="HisKA"/>
    <property type="match status" value="1"/>
</dbReference>
<dbReference type="RefSeq" id="WP_144263340.1">
    <property type="nucleotide sequence ID" value="NZ_QMDX01000017.1"/>
</dbReference>
<feature type="domain" description="PAS" evidence="8">
    <location>
        <begin position="16"/>
        <end position="71"/>
    </location>
</feature>
<evidence type="ECO:0000259" key="7">
    <source>
        <dbReference type="PROSITE" id="PS50109"/>
    </source>
</evidence>
<dbReference type="PANTHER" id="PTHR43711">
    <property type="entry name" value="TWO-COMPONENT HISTIDINE KINASE"/>
    <property type="match status" value="1"/>
</dbReference>
<dbReference type="PROSITE" id="PS50109">
    <property type="entry name" value="HIS_KIN"/>
    <property type="match status" value="1"/>
</dbReference>
<dbReference type="InterPro" id="IPR036097">
    <property type="entry name" value="HisK_dim/P_sf"/>
</dbReference>
<dbReference type="Pfam" id="PF02518">
    <property type="entry name" value="HATPase_c"/>
    <property type="match status" value="1"/>
</dbReference>
<reference evidence="9 10" key="1">
    <citation type="submission" date="2018-06" db="EMBL/GenBank/DDBJ databases">
        <title>Natronomonas sp. F16-60 a new haloarchaeon isolated from a solar saltern of Isla Cristina, Huelva, Spain.</title>
        <authorList>
            <person name="Duran-Viseras A."/>
            <person name="Sanchez-Porro C."/>
            <person name="Ventosa A."/>
        </authorList>
    </citation>
    <scope>NUCLEOTIDE SEQUENCE [LARGE SCALE GENOMIC DNA]</scope>
    <source>
        <strain evidence="9 10">F16-60</strain>
    </source>
</reference>
<dbReference type="SUPFAM" id="SSF55785">
    <property type="entry name" value="PYP-like sensor domain (PAS domain)"/>
    <property type="match status" value="1"/>
</dbReference>
<evidence type="ECO:0000256" key="3">
    <source>
        <dbReference type="ARBA" id="ARBA00022553"/>
    </source>
</evidence>
<dbReference type="GO" id="GO:0000155">
    <property type="term" value="F:phosphorelay sensor kinase activity"/>
    <property type="evidence" value="ECO:0007669"/>
    <property type="project" value="InterPro"/>
</dbReference>
<evidence type="ECO:0000256" key="6">
    <source>
        <dbReference type="ARBA" id="ARBA00023012"/>
    </source>
</evidence>
<evidence type="ECO:0000313" key="9">
    <source>
        <dbReference type="EMBL" id="TSD09167.1"/>
    </source>
</evidence>
<dbReference type="Gene3D" id="1.10.287.130">
    <property type="match status" value="1"/>
</dbReference>
<dbReference type="InterPro" id="IPR035965">
    <property type="entry name" value="PAS-like_dom_sf"/>
</dbReference>
<dbReference type="EC" id="2.7.13.3" evidence="2"/>
<dbReference type="AlphaFoldDB" id="A0A554MVL0"/>
<dbReference type="PROSITE" id="PS50112">
    <property type="entry name" value="PAS"/>
    <property type="match status" value="1"/>
</dbReference>
<dbReference type="EMBL" id="QMDX01000017">
    <property type="protein sequence ID" value="TSD09167.1"/>
    <property type="molecule type" value="Genomic_DNA"/>
</dbReference>
<comment type="catalytic activity">
    <reaction evidence="1">
        <text>ATP + protein L-histidine = ADP + protein N-phospho-L-histidine.</text>
        <dbReference type="EC" id="2.7.13.3"/>
    </reaction>
</comment>
<dbReference type="Gene3D" id="3.30.450.20">
    <property type="entry name" value="PAS domain"/>
    <property type="match status" value="1"/>
</dbReference>
<dbReference type="InParanoid" id="A0A554MVL0"/>
<dbReference type="Proteomes" id="UP000319894">
    <property type="component" value="Unassembled WGS sequence"/>
</dbReference>
<dbReference type="CDD" id="cd00130">
    <property type="entry name" value="PAS"/>
    <property type="match status" value="1"/>
</dbReference>
<organism evidence="9 10">
    <name type="scientific">Haloglomus irregulare</name>
    <dbReference type="NCBI Taxonomy" id="2234134"/>
    <lineage>
        <taxon>Archaea</taxon>
        <taxon>Methanobacteriati</taxon>
        <taxon>Methanobacteriota</taxon>
        <taxon>Stenosarchaea group</taxon>
        <taxon>Halobacteria</taxon>
        <taxon>Halobacteriales</taxon>
        <taxon>Natronomonadaceae</taxon>
        <taxon>Haloglomus</taxon>
    </lineage>
</organism>
<dbReference type="InterPro" id="IPR003594">
    <property type="entry name" value="HATPase_dom"/>
</dbReference>
<dbReference type="Pfam" id="PF13426">
    <property type="entry name" value="PAS_9"/>
    <property type="match status" value="1"/>
</dbReference>
<dbReference type="PRINTS" id="PR00344">
    <property type="entry name" value="BCTRLSENSOR"/>
</dbReference>
<evidence type="ECO:0000256" key="2">
    <source>
        <dbReference type="ARBA" id="ARBA00012438"/>
    </source>
</evidence>
<evidence type="ECO:0000259" key="8">
    <source>
        <dbReference type="PROSITE" id="PS50112"/>
    </source>
</evidence>
<dbReference type="InterPro" id="IPR003661">
    <property type="entry name" value="HisK_dim/P_dom"/>
</dbReference>
<keyword evidence="3" id="KW-0597">Phosphoprotein</keyword>
<dbReference type="NCBIfam" id="TIGR00229">
    <property type="entry name" value="sensory_box"/>
    <property type="match status" value="1"/>
</dbReference>
<evidence type="ECO:0000256" key="4">
    <source>
        <dbReference type="ARBA" id="ARBA00022679"/>
    </source>
</evidence>
<keyword evidence="5 9" id="KW-0418">Kinase</keyword>
<dbReference type="SUPFAM" id="SSF55874">
    <property type="entry name" value="ATPase domain of HSP90 chaperone/DNA topoisomerase II/histidine kinase"/>
    <property type="match status" value="1"/>
</dbReference>
<evidence type="ECO:0000256" key="1">
    <source>
        <dbReference type="ARBA" id="ARBA00000085"/>
    </source>
</evidence>
<evidence type="ECO:0000313" key="10">
    <source>
        <dbReference type="Proteomes" id="UP000319894"/>
    </source>
</evidence>
<dbReference type="InterPro" id="IPR036890">
    <property type="entry name" value="HATPase_C_sf"/>
</dbReference>
<proteinExistence type="predicted"/>
<dbReference type="Pfam" id="PF00512">
    <property type="entry name" value="HisKA"/>
    <property type="match status" value="1"/>
</dbReference>
<keyword evidence="10" id="KW-1185">Reference proteome</keyword>
<feature type="domain" description="Histidine kinase" evidence="7">
    <location>
        <begin position="160"/>
        <end position="350"/>
    </location>
</feature>
<dbReference type="OrthoDB" id="8127at2157"/>
<dbReference type="Gene3D" id="3.30.565.10">
    <property type="entry name" value="Histidine kinase-like ATPase, C-terminal domain"/>
    <property type="match status" value="1"/>
</dbReference>